<evidence type="ECO:0000313" key="1">
    <source>
        <dbReference type="EMBL" id="ACG43625.1"/>
    </source>
</evidence>
<sequence>MVRLGIAVPRMLANGYTSMSSIGPCSGQFSSILVDGCASSSQPRTTTRRQTIMFGKEKLGHDAILALVLCGIKH</sequence>
<dbReference type="EMBL" id="EU971507">
    <property type="protein sequence ID" value="ACG43625.1"/>
    <property type="molecule type" value="mRNA"/>
</dbReference>
<reference evidence="1" key="1">
    <citation type="journal article" date="2009" name="Plant Mol. Biol.">
        <title>Insights into corn genes derived from large-scale cDNA sequencing.</title>
        <authorList>
            <person name="Alexandrov N.N."/>
            <person name="Brover V.V."/>
            <person name="Freidin S."/>
            <person name="Troukhan M.E."/>
            <person name="Tatarinova T.V."/>
            <person name="Zhang H."/>
            <person name="Swaller T.J."/>
            <person name="Lu Y.P."/>
            <person name="Bouck J."/>
            <person name="Flavell R.B."/>
            <person name="Feldmann K.A."/>
        </authorList>
    </citation>
    <scope>NUCLEOTIDE SEQUENCE</scope>
</reference>
<dbReference type="AlphaFoldDB" id="B6U2P2"/>
<organism evidence="1">
    <name type="scientific">Zea mays</name>
    <name type="common">Maize</name>
    <dbReference type="NCBI Taxonomy" id="4577"/>
    <lineage>
        <taxon>Eukaryota</taxon>
        <taxon>Viridiplantae</taxon>
        <taxon>Streptophyta</taxon>
        <taxon>Embryophyta</taxon>
        <taxon>Tracheophyta</taxon>
        <taxon>Spermatophyta</taxon>
        <taxon>Magnoliopsida</taxon>
        <taxon>Liliopsida</taxon>
        <taxon>Poales</taxon>
        <taxon>Poaceae</taxon>
        <taxon>PACMAD clade</taxon>
        <taxon>Panicoideae</taxon>
        <taxon>Andropogonodae</taxon>
        <taxon>Andropogoneae</taxon>
        <taxon>Tripsacinae</taxon>
        <taxon>Zea</taxon>
    </lineage>
</organism>
<protein>
    <submittedName>
        <fullName evidence="1">Uncharacterized protein</fullName>
    </submittedName>
</protein>
<name>B6U2P2_MAIZE</name>
<accession>B6U2P2</accession>
<proteinExistence type="evidence at transcript level"/>